<dbReference type="OrthoDB" id="9808195at2"/>
<dbReference type="Pfam" id="PF01546">
    <property type="entry name" value="Peptidase_M20"/>
    <property type="match status" value="1"/>
</dbReference>
<dbReference type="CDD" id="cd03884">
    <property type="entry name" value="M20_bAS"/>
    <property type="match status" value="1"/>
</dbReference>
<evidence type="ECO:0000256" key="3">
    <source>
        <dbReference type="ARBA" id="ARBA00011738"/>
    </source>
</evidence>
<dbReference type="PANTHER" id="PTHR32494:SF19">
    <property type="entry name" value="ALLANTOATE DEIMINASE-RELATED"/>
    <property type="match status" value="1"/>
</dbReference>
<organism evidence="10 11">
    <name type="scientific">Bosea vaviloviae</name>
    <dbReference type="NCBI Taxonomy" id="1526658"/>
    <lineage>
        <taxon>Bacteria</taxon>
        <taxon>Pseudomonadati</taxon>
        <taxon>Pseudomonadota</taxon>
        <taxon>Alphaproteobacteria</taxon>
        <taxon>Hyphomicrobiales</taxon>
        <taxon>Boseaceae</taxon>
        <taxon>Bosea</taxon>
    </lineage>
</organism>
<feature type="binding site" evidence="8">
    <location>
        <position position="280"/>
    </location>
    <ligand>
        <name>allantoate</name>
        <dbReference type="ChEBI" id="CHEBI:17536"/>
    </ligand>
</feature>
<comment type="similarity">
    <text evidence="2">Belongs to the peptidase M20 family.</text>
</comment>
<keyword evidence="5 10" id="KW-0378">Hydrolase</keyword>
<dbReference type="InterPro" id="IPR010158">
    <property type="entry name" value="Amidase_Cbmase"/>
</dbReference>
<evidence type="ECO:0000256" key="8">
    <source>
        <dbReference type="PIRSR" id="PIRSR001235-2"/>
    </source>
</evidence>
<feature type="binding site" evidence="7">
    <location>
        <position position="86"/>
    </location>
    <ligand>
        <name>Zn(2+)</name>
        <dbReference type="ChEBI" id="CHEBI:29105"/>
        <label>1</label>
    </ligand>
</feature>
<feature type="domain" description="Peptidase M20 dimerisation" evidence="9">
    <location>
        <begin position="222"/>
        <end position="315"/>
    </location>
</feature>
<feature type="binding site" evidence="7">
    <location>
        <position position="97"/>
    </location>
    <ligand>
        <name>Zn(2+)</name>
        <dbReference type="ChEBI" id="CHEBI:29105"/>
        <label>2</label>
    </ligand>
</feature>
<comment type="caution">
    <text evidence="10">The sequence shown here is derived from an EMBL/GenBank/DDBJ whole genome shotgun (WGS) entry which is preliminary data.</text>
</comment>
<keyword evidence="7" id="KW-0862">Zinc</keyword>
<evidence type="ECO:0000256" key="2">
    <source>
        <dbReference type="ARBA" id="ARBA00006153"/>
    </source>
</evidence>
<dbReference type="EMBL" id="LGSZ01000037">
    <property type="protein sequence ID" value="KPH80835.1"/>
    <property type="molecule type" value="Genomic_DNA"/>
</dbReference>
<dbReference type="InterPro" id="IPR011650">
    <property type="entry name" value="Peptidase_M20_dimer"/>
</dbReference>
<comment type="cofactor">
    <cofactor evidence="7">
        <name>Zn(2+)</name>
        <dbReference type="ChEBI" id="CHEBI:29105"/>
    </cofactor>
    <text evidence="7">Binds 2 Zn(2+) ions per subunit.</text>
</comment>
<dbReference type="InterPro" id="IPR002933">
    <property type="entry name" value="Peptidase_M20"/>
</dbReference>
<dbReference type="AlphaFoldDB" id="A0A0N0MBE9"/>
<feature type="binding site" evidence="8">
    <location>
        <position position="293"/>
    </location>
    <ligand>
        <name>allantoate</name>
        <dbReference type="ChEBI" id="CHEBI:17536"/>
    </ligand>
</feature>
<dbReference type="Pfam" id="PF07687">
    <property type="entry name" value="M20_dimer"/>
    <property type="match status" value="1"/>
</dbReference>
<dbReference type="SUPFAM" id="SSF55031">
    <property type="entry name" value="Bacterial exopeptidase dimerisation domain"/>
    <property type="match status" value="1"/>
</dbReference>
<keyword evidence="11" id="KW-1185">Reference proteome</keyword>
<evidence type="ECO:0000256" key="5">
    <source>
        <dbReference type="ARBA" id="ARBA00022801"/>
    </source>
</evidence>
<dbReference type="GO" id="GO:0016813">
    <property type="term" value="F:hydrolase activity, acting on carbon-nitrogen (but not peptide) bonds, in linear amidines"/>
    <property type="evidence" value="ECO:0007669"/>
    <property type="project" value="InterPro"/>
</dbReference>
<comment type="subunit">
    <text evidence="3">Homodimer.</text>
</comment>
<reference evidence="10 11" key="1">
    <citation type="submission" date="2015-07" db="EMBL/GenBank/DDBJ databases">
        <title>Whole genome sequencing of Bosea vaviloviae isolated from cave pool.</title>
        <authorList>
            <person name="Tan N.E.H."/>
            <person name="Lee Y.P."/>
            <person name="Gan H.M."/>
            <person name="Barton H."/>
            <person name="Savka M.A."/>
        </authorList>
    </citation>
    <scope>NUCLEOTIDE SEQUENCE [LARGE SCALE GENOMIC DNA]</scope>
    <source>
        <strain evidence="10 11">SD260</strain>
    </source>
</reference>
<dbReference type="GO" id="GO:0046872">
    <property type="term" value="F:metal ion binding"/>
    <property type="evidence" value="ECO:0007669"/>
    <property type="project" value="UniProtKB-KW"/>
</dbReference>
<dbReference type="InterPro" id="IPR036264">
    <property type="entry name" value="Bact_exopeptidase_dim_dom"/>
</dbReference>
<keyword evidence="4 7" id="KW-0479">Metal-binding</keyword>
<evidence type="ECO:0000313" key="10">
    <source>
        <dbReference type="EMBL" id="KPH80835.1"/>
    </source>
</evidence>
<gene>
    <name evidence="10" type="ORF">AE618_11470</name>
</gene>
<evidence type="ECO:0000313" key="11">
    <source>
        <dbReference type="Proteomes" id="UP000037822"/>
    </source>
</evidence>
<comment type="cofactor">
    <cofactor evidence="1">
        <name>Mn(2+)</name>
        <dbReference type="ChEBI" id="CHEBI:29035"/>
    </cofactor>
</comment>
<proteinExistence type="inferred from homology"/>
<dbReference type="RefSeq" id="WP_054209198.1">
    <property type="nucleotide sequence ID" value="NZ_LGSZ01000037.1"/>
</dbReference>
<evidence type="ECO:0000256" key="6">
    <source>
        <dbReference type="ARBA" id="ARBA00023211"/>
    </source>
</evidence>
<dbReference type="PATRIC" id="fig|1526658.3.peg.2605"/>
<dbReference type="SUPFAM" id="SSF53187">
    <property type="entry name" value="Zn-dependent exopeptidases"/>
    <property type="match status" value="1"/>
</dbReference>
<feature type="binding site" evidence="7">
    <location>
        <position position="389"/>
    </location>
    <ligand>
        <name>Zn(2+)</name>
        <dbReference type="ChEBI" id="CHEBI:29105"/>
        <label>2</label>
    </ligand>
</feature>
<dbReference type="NCBIfam" id="TIGR01879">
    <property type="entry name" value="hydantase"/>
    <property type="match status" value="1"/>
</dbReference>
<name>A0A0N0MBE9_9HYPH</name>
<feature type="binding site" evidence="7">
    <location>
        <position position="196"/>
    </location>
    <ligand>
        <name>Zn(2+)</name>
        <dbReference type="ChEBI" id="CHEBI:29105"/>
        <label>1</label>
    </ligand>
</feature>
<feature type="binding site" evidence="8">
    <location>
        <position position="221"/>
    </location>
    <ligand>
        <name>allantoate</name>
        <dbReference type="ChEBI" id="CHEBI:17536"/>
    </ligand>
</feature>
<dbReference type="PANTHER" id="PTHR32494">
    <property type="entry name" value="ALLANTOATE DEIMINASE-RELATED"/>
    <property type="match status" value="1"/>
</dbReference>
<evidence type="ECO:0000259" key="9">
    <source>
        <dbReference type="Pfam" id="PF07687"/>
    </source>
</evidence>
<evidence type="ECO:0000256" key="7">
    <source>
        <dbReference type="PIRSR" id="PIRSR001235-1"/>
    </source>
</evidence>
<dbReference type="PIRSF" id="PIRSF001235">
    <property type="entry name" value="Amidase_carbamoylase"/>
    <property type="match status" value="1"/>
</dbReference>
<keyword evidence="6" id="KW-0464">Manganese</keyword>
<evidence type="ECO:0000256" key="1">
    <source>
        <dbReference type="ARBA" id="ARBA00001936"/>
    </source>
</evidence>
<sequence>MIPNLPSAAVLGARAFAALQGLNRFTDEPGKLTRLYLSPAHRQAAEWTKGAMEVAGLSAFIDAAGSVQGRRDGPVPGGPCVIIGSHIDTVKDGGRFDGNLGVVAGILAAQALRDAGIVLPFALEVVAFGDEENVRFPTHLSTSAALAGHYDPDWLDGRDAEGTRLADALVAFGGDPSGIAALARKPGSVKAYLEVHIEQGPVLEVEGEAVGIVTAINAQRRARVRVTGEAGHAGTVPMPLRKDALTASAEMALALESIAAGHEQAVGTVGTFRVDPGAANVVPGAVEFTVDIRSPSNETLASLDLAIRSRFGEIAARRGVSLDIAFYTNALAVPMDPGLQEALAVGAARAGGNLAARRLPSGAAHDAMAMASLCPSAMLFVRNEKGVSHSPLENMTEADAGTAIRVLLEAIVELARRED</sequence>
<dbReference type="Gene3D" id="3.40.630.10">
    <property type="entry name" value="Zn peptidases"/>
    <property type="match status" value="1"/>
</dbReference>
<feature type="binding site" evidence="7">
    <location>
        <position position="97"/>
    </location>
    <ligand>
        <name>Zn(2+)</name>
        <dbReference type="ChEBI" id="CHEBI:29105"/>
        <label>1</label>
    </ligand>
</feature>
<protein>
    <submittedName>
        <fullName evidence="10">Allantoate amidohydrolase</fullName>
    </submittedName>
</protein>
<feature type="binding site" evidence="7">
    <location>
        <position position="132"/>
    </location>
    <ligand>
        <name>Zn(2+)</name>
        <dbReference type="ChEBI" id="CHEBI:29105"/>
        <label>2</label>
    </ligand>
</feature>
<dbReference type="Proteomes" id="UP000037822">
    <property type="component" value="Unassembled WGS sequence"/>
</dbReference>
<dbReference type="Gene3D" id="3.30.70.360">
    <property type="match status" value="1"/>
</dbReference>
<evidence type="ECO:0000256" key="4">
    <source>
        <dbReference type="ARBA" id="ARBA00022723"/>
    </source>
</evidence>
<accession>A0A0N0MBE9</accession>